<proteinExistence type="predicted"/>
<evidence type="ECO:0000313" key="2">
    <source>
        <dbReference type="Proteomes" id="UP001220010"/>
    </source>
</evidence>
<sequence>MSFGPIDIAGERRRLVCPPVFRVVDSAGRMYIGKAYAYKPFVAFVTYVQSGDHQQYLSAGRQALPLFDPLIEKKCELANAVRSEAYENADRAGLKVYDDDMYEADLTERDFKKNLDIILDEVIENEIYQIGTDEGLRRAVLPIADLVDYYATFIEEYCAMNEYEARVAANKVIKALETVLNPEYELK</sequence>
<comment type="caution">
    <text evidence="1">The sequence shown here is derived from an EMBL/GenBank/DDBJ whole genome shotgun (WGS) entry which is preliminary data.</text>
</comment>
<name>A0ABT5X4Q5_9EURY</name>
<gene>
    <name evidence="1" type="ORF">P0O15_00610</name>
</gene>
<evidence type="ECO:0000313" key="1">
    <source>
        <dbReference type="EMBL" id="MDF0589680.1"/>
    </source>
</evidence>
<accession>A0ABT5X4Q5</accession>
<dbReference type="EMBL" id="JARFPK010000002">
    <property type="protein sequence ID" value="MDF0589680.1"/>
    <property type="molecule type" value="Genomic_DNA"/>
</dbReference>
<reference evidence="1 2" key="1">
    <citation type="submission" date="2023-03" db="EMBL/GenBank/DDBJ databases">
        <title>WGS of Methanotrichaceae archaeon Mx.</title>
        <authorList>
            <person name="Sorokin D.Y."/>
            <person name="Merkel A.Y."/>
        </authorList>
    </citation>
    <scope>NUCLEOTIDE SEQUENCE [LARGE SCALE GENOMIC DNA]</scope>
    <source>
        <strain evidence="1 2">Mx</strain>
    </source>
</reference>
<keyword evidence="2" id="KW-1185">Reference proteome</keyword>
<dbReference type="Proteomes" id="UP001220010">
    <property type="component" value="Unassembled WGS sequence"/>
</dbReference>
<organism evidence="1 2">
    <name type="scientific">Candidatus Methanocrinis natronophilus</name>
    <dbReference type="NCBI Taxonomy" id="3033396"/>
    <lineage>
        <taxon>Archaea</taxon>
        <taxon>Methanobacteriati</taxon>
        <taxon>Methanobacteriota</taxon>
        <taxon>Stenosarchaea group</taxon>
        <taxon>Methanomicrobia</taxon>
        <taxon>Methanotrichales</taxon>
        <taxon>Methanotrichaceae</taxon>
        <taxon>Methanocrinis</taxon>
    </lineage>
</organism>
<dbReference type="RefSeq" id="WP_316965442.1">
    <property type="nucleotide sequence ID" value="NZ_JARFPK010000002.1"/>
</dbReference>
<protein>
    <submittedName>
        <fullName evidence="1">Uncharacterized protein</fullName>
    </submittedName>
</protein>